<dbReference type="OrthoDB" id="5296677at2"/>
<evidence type="ECO:0000313" key="2">
    <source>
        <dbReference type="Proteomes" id="UP000019442"/>
    </source>
</evidence>
<organism evidence="1 2">
    <name type="scientific">Ectothiorhodospira haloalkaliphila</name>
    <dbReference type="NCBI Taxonomy" id="421628"/>
    <lineage>
        <taxon>Bacteria</taxon>
        <taxon>Pseudomonadati</taxon>
        <taxon>Pseudomonadota</taxon>
        <taxon>Gammaproteobacteria</taxon>
        <taxon>Chromatiales</taxon>
        <taxon>Ectothiorhodospiraceae</taxon>
        <taxon>Ectothiorhodospira</taxon>
    </lineage>
</organism>
<accession>W8KW29</accession>
<dbReference type="Proteomes" id="UP000019442">
    <property type="component" value="Chromosome"/>
</dbReference>
<dbReference type="PATRIC" id="fig|1354791.3.peg.2871"/>
<dbReference type="AlphaFoldDB" id="W8KW29"/>
<dbReference type="InterPro" id="IPR035093">
    <property type="entry name" value="RelE/ParE_toxin_dom_sf"/>
</dbReference>
<proteinExistence type="predicted"/>
<dbReference type="SUPFAM" id="SSF143011">
    <property type="entry name" value="RelE-like"/>
    <property type="match status" value="1"/>
</dbReference>
<name>W8KW29_9GAMM</name>
<dbReference type="RefSeq" id="WP_025282253.1">
    <property type="nucleotide sequence ID" value="NZ_CP007268.1"/>
</dbReference>
<reference evidence="1 2" key="1">
    <citation type="journal article" date="2014" name="J Genomics">
        <title>Draft Genome Sequence of the Extremely Halophilic Phototrophic Purple Sulfur Bacterium Halorhodospira halochloris.</title>
        <authorList>
            <person name="Singh K.S."/>
            <person name="Kirksey J."/>
            <person name="Hoff W.D."/>
            <person name="Deole R."/>
        </authorList>
    </citation>
    <scope>NUCLEOTIDE SEQUENCE [LARGE SCALE GENOMIC DNA]</scope>
    <source>
        <strain evidence="1 2">A</strain>
    </source>
</reference>
<gene>
    <name evidence="1" type="ORF">M911_12030</name>
</gene>
<reference evidence="2" key="2">
    <citation type="submission" date="2014-02" db="EMBL/GenBank/DDBJ databases">
        <title>Draft Genome Sequence of extremely halophilic bacteria Halorhodospira halochloris.</title>
        <authorList>
            <person name="Singh K.S."/>
        </authorList>
    </citation>
    <scope>NUCLEOTIDE SEQUENCE [LARGE SCALE GENOMIC DNA]</scope>
    <source>
        <strain evidence="2">A</strain>
    </source>
</reference>
<keyword evidence="2" id="KW-1185">Reference proteome</keyword>
<dbReference type="InterPro" id="IPR031552">
    <property type="entry name" value="ParE-like_toxin"/>
</dbReference>
<protein>
    <submittedName>
        <fullName evidence="1">RelE/StbE family addiction module toxin</fullName>
    </submittedName>
</protein>
<dbReference type="Pfam" id="PF15781">
    <property type="entry name" value="ParE-like_toxin"/>
    <property type="match status" value="1"/>
</dbReference>
<dbReference type="HOGENOM" id="CLU_157820_0_0_6"/>
<dbReference type="EMBL" id="CP007268">
    <property type="protein sequence ID" value="AHK79766.1"/>
    <property type="molecule type" value="Genomic_DNA"/>
</dbReference>
<sequence>MITVLQTNAFSRAYKRLQRNQQAAIDAAVATIVDQPERGEAKKGDLAGVFVYKFPCVGQQFLLAYEYDPTIRLLLLVGTHENFYRNLKR</sequence>
<evidence type="ECO:0000313" key="1">
    <source>
        <dbReference type="EMBL" id="AHK79766.1"/>
    </source>
</evidence>
<dbReference type="KEGG" id="hhc:M911_12030"/>